<dbReference type="PANTHER" id="PTHR35170">
    <property type="entry name" value="PROTEIN DD3-3"/>
    <property type="match status" value="1"/>
</dbReference>
<protein>
    <submittedName>
        <fullName evidence="1">Uncharacterized protein</fullName>
    </submittedName>
</protein>
<dbReference type="OrthoDB" id="167398at2759"/>
<accession>A0A8J1T6P5</accession>
<dbReference type="PANTHER" id="PTHR35170:SF1">
    <property type="entry name" value="PROTEIN DD3-3"/>
    <property type="match status" value="1"/>
</dbReference>
<dbReference type="AlphaFoldDB" id="A0A8J1T6P5"/>
<reference evidence="1" key="1">
    <citation type="submission" date="2022-03" db="EMBL/GenBank/DDBJ databases">
        <authorList>
            <person name="Martin C."/>
        </authorList>
    </citation>
    <scope>NUCLEOTIDE SEQUENCE</scope>
</reference>
<dbReference type="InterPro" id="IPR053320">
    <property type="entry name" value="Protein_DD3-3_O-glyco"/>
</dbReference>
<organism evidence="1 2">
    <name type="scientific">Owenia fusiformis</name>
    <name type="common">Polychaete worm</name>
    <dbReference type="NCBI Taxonomy" id="6347"/>
    <lineage>
        <taxon>Eukaryota</taxon>
        <taxon>Metazoa</taxon>
        <taxon>Spiralia</taxon>
        <taxon>Lophotrochozoa</taxon>
        <taxon>Annelida</taxon>
        <taxon>Polychaeta</taxon>
        <taxon>Sedentaria</taxon>
        <taxon>Canalipalpata</taxon>
        <taxon>Sabellida</taxon>
        <taxon>Oweniida</taxon>
        <taxon>Oweniidae</taxon>
        <taxon>Owenia</taxon>
    </lineage>
</organism>
<sequence>MKLYFILLVCVYAVNCDMYLHNPRGSNNRLDEAGRERNNANRMFDSQNNNRGGYNVGSLYYYQGSKLSIEWTNQHSCQNRNAHCEVVLQYMCGDLVRDGVTTTTIPDNPAQCENYDCNTDTRYGMNEDYDYYLNCKLRYRNKGLFTADQNLNGNNRQTAINTRQNPGGTRRGYECPEERDYYPYWHPTPWKDIAILTNDATMCPYYQSESQNVKSKFACDIPREVIYAQANQNFKIPNNKEDCEALELPAVAGVNATNGVWKEFPAHGIPAPECRETELSRDNQLGNGIGGYPLTHNWTIPEDFVEDKCVLRTRYNISTGDYEGWNDTDASNNAQGNNQAAQLDLSEKYGLDDQDAAADRGYEFENNPNTQIFPNADFTLQLAINTAQLGRTFQDRSHTFAVVERPADLKDAVIHNINVRGKRGNIVQVYPGVEYDFVPNTLEMAAGEHVHFQWTGSNTNPRNNDGQGLAGTDRSNVVLQRAQIYPEGSGIAYQPGEKFGHWGRSYPGDVRNMSFLDLPLEDLQNLAVLTNKQFRGELSELDDAGTYYDLGPRKVTTTGSYHYMCTRNNNFSNRSQKGRIICLDHSVADVSVGWNGGSINIGRKAAINIEPDTFAQLQKLRIEEWETAVAEARIAELGRSINVGDGYASNYIRLLPETKLTQGDKTFTVQMKVEQPGTKNVGVYRTNNDFATWTRLDADINDGLATFEAQGGGVYVARTEPQVGVIVGVCIGLIALVAIIIGGILYFKKNPDKLESLRGGARNAGRSVQNKV</sequence>
<dbReference type="EMBL" id="CAIIXF020000005">
    <property type="protein sequence ID" value="CAH1783889.1"/>
    <property type="molecule type" value="Genomic_DNA"/>
</dbReference>
<gene>
    <name evidence="1" type="ORF">OFUS_LOCUS10165</name>
</gene>
<evidence type="ECO:0000313" key="1">
    <source>
        <dbReference type="EMBL" id="CAH1783889.1"/>
    </source>
</evidence>
<name>A0A8J1T6P5_OWEFU</name>
<comment type="caution">
    <text evidence="1">The sequence shown here is derived from an EMBL/GenBank/DDBJ whole genome shotgun (WGS) entry which is preliminary data.</text>
</comment>
<evidence type="ECO:0000313" key="2">
    <source>
        <dbReference type="Proteomes" id="UP000749559"/>
    </source>
</evidence>
<proteinExistence type="predicted"/>
<dbReference type="Proteomes" id="UP000749559">
    <property type="component" value="Unassembled WGS sequence"/>
</dbReference>
<keyword evidence="2" id="KW-1185">Reference proteome</keyword>